<dbReference type="Proteomes" id="UP000682739">
    <property type="component" value="Chromosome"/>
</dbReference>
<accession>A0A975D9Z4</accession>
<gene>
    <name evidence="1" type="ORF">J1N51_11420</name>
</gene>
<sequence length="182" mass="20984">MKANRVSIKLFVAVYGKDKDAVKKLEGIIKKLSNTHTCIMPPSGSNMKYGEILVLDVFNDINEPNYAPISEVDWCIQKASEFLVEQDLEFNWAHYSYITVSSRFPVCISEFDVDNNGGLNKSVTLDTDLAALRELSSRGIEIHFDNQIVLNSPVFLKLYWLWIRTYQRIKFWLRPQTSDDLL</sequence>
<dbReference type="RefSeq" id="WP_208831392.1">
    <property type="nucleotide sequence ID" value="NZ_CP072110.1"/>
</dbReference>
<keyword evidence="2" id="KW-1185">Reference proteome</keyword>
<dbReference type="KEGG" id="psym:J1N51_11420"/>
<proteinExistence type="predicted"/>
<organism evidence="1 2">
    <name type="scientific">Psychrosphaera ytuae</name>
    <dbReference type="NCBI Taxonomy" id="2820710"/>
    <lineage>
        <taxon>Bacteria</taxon>
        <taxon>Pseudomonadati</taxon>
        <taxon>Pseudomonadota</taxon>
        <taxon>Gammaproteobacteria</taxon>
        <taxon>Alteromonadales</taxon>
        <taxon>Pseudoalteromonadaceae</taxon>
        <taxon>Psychrosphaera</taxon>
    </lineage>
</organism>
<reference evidence="1" key="1">
    <citation type="submission" date="2021-03" db="EMBL/GenBank/DDBJ databases">
        <title>Description of Psychrosphaera ytuae sp. nov. isolated from deep sea sediment of South China Sea.</title>
        <authorList>
            <person name="Zhang J."/>
            <person name="Xu X.-D."/>
        </authorList>
    </citation>
    <scope>NUCLEOTIDE SEQUENCE</scope>
    <source>
        <strain evidence="1">MTZ26</strain>
    </source>
</reference>
<dbReference type="EMBL" id="CP072110">
    <property type="protein sequence ID" value="QTH63335.1"/>
    <property type="molecule type" value="Genomic_DNA"/>
</dbReference>
<evidence type="ECO:0000313" key="1">
    <source>
        <dbReference type="EMBL" id="QTH63335.1"/>
    </source>
</evidence>
<name>A0A975D9Z4_9GAMM</name>
<protein>
    <submittedName>
        <fullName evidence="1">Uncharacterized protein</fullName>
    </submittedName>
</protein>
<dbReference type="AlphaFoldDB" id="A0A975D9Z4"/>
<evidence type="ECO:0000313" key="2">
    <source>
        <dbReference type="Proteomes" id="UP000682739"/>
    </source>
</evidence>